<dbReference type="EMBL" id="JAMKFE010000027">
    <property type="protein sequence ID" value="MCM5682913.1"/>
    <property type="molecule type" value="Genomic_DNA"/>
</dbReference>
<proteinExistence type="predicted"/>
<evidence type="ECO:0000313" key="1">
    <source>
        <dbReference type="EMBL" id="MCM5682913.1"/>
    </source>
</evidence>
<sequence>MSHNFGRDSSDRGIRKAHAILDAVRAGRRQSGDYVEWALSRLGDLGREVSRPASLDFRVGRKRSDRGRK</sequence>
<reference evidence="1" key="1">
    <citation type="submission" date="2022-05" db="EMBL/GenBank/DDBJ databases">
        <title>Schlegelella sp. nov., isolated from mangrove soil.</title>
        <authorList>
            <person name="Liu Y."/>
            <person name="Ge X."/>
            <person name="Liu W."/>
        </authorList>
    </citation>
    <scope>NUCLEOTIDE SEQUENCE</scope>
    <source>
        <strain evidence="1">S2-27</strain>
    </source>
</reference>
<organism evidence="1 2">
    <name type="scientific">Caldimonas mangrovi</name>
    <dbReference type="NCBI Taxonomy" id="2944811"/>
    <lineage>
        <taxon>Bacteria</taxon>
        <taxon>Pseudomonadati</taxon>
        <taxon>Pseudomonadota</taxon>
        <taxon>Betaproteobacteria</taxon>
        <taxon>Burkholderiales</taxon>
        <taxon>Sphaerotilaceae</taxon>
        <taxon>Caldimonas</taxon>
    </lineage>
</organism>
<gene>
    <name evidence="1" type="ORF">M8A51_25605</name>
</gene>
<accession>A0ABT0YVY2</accession>
<dbReference type="Proteomes" id="UP001165541">
    <property type="component" value="Unassembled WGS sequence"/>
</dbReference>
<name>A0ABT0YVY2_9BURK</name>
<dbReference type="RefSeq" id="WP_251781456.1">
    <property type="nucleotide sequence ID" value="NZ_JAMKFE010000027.1"/>
</dbReference>
<evidence type="ECO:0000313" key="2">
    <source>
        <dbReference type="Proteomes" id="UP001165541"/>
    </source>
</evidence>
<keyword evidence="2" id="KW-1185">Reference proteome</keyword>
<comment type="caution">
    <text evidence="1">The sequence shown here is derived from an EMBL/GenBank/DDBJ whole genome shotgun (WGS) entry which is preliminary data.</text>
</comment>
<protein>
    <submittedName>
        <fullName evidence="1">Uncharacterized protein</fullName>
    </submittedName>
</protein>